<dbReference type="Proteomes" id="UP000646484">
    <property type="component" value="Unassembled WGS sequence"/>
</dbReference>
<evidence type="ECO:0000256" key="1">
    <source>
        <dbReference type="ARBA" id="ARBA00004196"/>
    </source>
</evidence>
<organism evidence="6 7">
    <name type="scientific">Butyricimonas hominis</name>
    <dbReference type="NCBI Taxonomy" id="2763032"/>
    <lineage>
        <taxon>Bacteria</taxon>
        <taxon>Pseudomonadati</taxon>
        <taxon>Bacteroidota</taxon>
        <taxon>Bacteroidia</taxon>
        <taxon>Bacteroidales</taxon>
        <taxon>Odoribacteraceae</taxon>
        <taxon>Butyricimonas</taxon>
    </lineage>
</organism>
<dbReference type="InterPro" id="IPR050553">
    <property type="entry name" value="Thioredoxin_ResA/DsbE_sf"/>
</dbReference>
<dbReference type="PANTHER" id="PTHR42852:SF6">
    <property type="entry name" value="THIOL:DISULFIDE INTERCHANGE PROTEIN DSBE"/>
    <property type="match status" value="1"/>
</dbReference>
<comment type="caution">
    <text evidence="6">The sequence shown here is derived from an EMBL/GenBank/DDBJ whole genome shotgun (WGS) entry which is preliminary data.</text>
</comment>
<evidence type="ECO:0000259" key="5">
    <source>
        <dbReference type="PROSITE" id="PS51352"/>
    </source>
</evidence>
<proteinExistence type="predicted"/>
<name>A0ABR7D109_9BACT</name>
<keyword evidence="7" id="KW-1185">Reference proteome</keyword>
<dbReference type="CDD" id="cd02966">
    <property type="entry name" value="TlpA_like_family"/>
    <property type="match status" value="1"/>
</dbReference>
<evidence type="ECO:0000256" key="4">
    <source>
        <dbReference type="ARBA" id="ARBA00023284"/>
    </source>
</evidence>
<dbReference type="PANTHER" id="PTHR42852">
    <property type="entry name" value="THIOL:DISULFIDE INTERCHANGE PROTEIN DSBE"/>
    <property type="match status" value="1"/>
</dbReference>
<accession>A0ABR7D109</accession>
<dbReference type="Pfam" id="PF00578">
    <property type="entry name" value="AhpC-TSA"/>
    <property type="match status" value="1"/>
</dbReference>
<sequence length="368" mass="41508">MRRILFLIILIGGILHGCRASGGYTINGTVEGIEVGKVFILKQKFTKENWDTLAIGTVKDGKFVIKGKVQEPTAGYVVMEGMMGAIVFLENDAKYDIHMASREVPVVTGGGQEQKIYQGYVDISTRMTEEYHKFSPDMIKALQENNEEKKREFEERMGKMRDAFEKEQVAYLKQHGNSFFALFKLATRALGMDVASVKKDFDLCSEELKKTEPGQYISSLLPRLAKIAIGATAPDFTAKTPDGDDVSLYGTKGKVKLLDFWSSNCGKCREEIRKFIPIYNEYKLQGFEILALSLDKDREAWVKAIKEDGAPWVQVSDLKGSKSPLNEIYGIWTLPSNLLLDENNKVLARNISSEQLKEMLPEYLNLKQ</sequence>
<evidence type="ECO:0000256" key="2">
    <source>
        <dbReference type="ARBA" id="ARBA00022748"/>
    </source>
</evidence>
<dbReference type="SUPFAM" id="SSF52833">
    <property type="entry name" value="Thioredoxin-like"/>
    <property type="match status" value="1"/>
</dbReference>
<keyword evidence="4" id="KW-0676">Redox-active center</keyword>
<dbReference type="InterPro" id="IPR000866">
    <property type="entry name" value="AhpC/TSA"/>
</dbReference>
<dbReference type="InterPro" id="IPR025380">
    <property type="entry name" value="DUF4369"/>
</dbReference>
<feature type="domain" description="Thioredoxin" evidence="5">
    <location>
        <begin position="227"/>
        <end position="368"/>
    </location>
</feature>
<keyword evidence="3" id="KW-1015">Disulfide bond</keyword>
<dbReference type="Gene3D" id="3.40.30.10">
    <property type="entry name" value="Glutaredoxin"/>
    <property type="match status" value="1"/>
</dbReference>
<comment type="subcellular location">
    <subcellularLocation>
        <location evidence="1">Cell envelope</location>
    </subcellularLocation>
</comment>
<evidence type="ECO:0000313" key="6">
    <source>
        <dbReference type="EMBL" id="MBC5621075.1"/>
    </source>
</evidence>
<protein>
    <submittedName>
        <fullName evidence="6">AhpC/TSA family protein</fullName>
    </submittedName>
</protein>
<dbReference type="InterPro" id="IPR036249">
    <property type="entry name" value="Thioredoxin-like_sf"/>
</dbReference>
<dbReference type="RefSeq" id="WP_186975690.1">
    <property type="nucleotide sequence ID" value="NZ_JACOOH010000003.1"/>
</dbReference>
<dbReference type="PROSITE" id="PS51352">
    <property type="entry name" value="THIOREDOXIN_2"/>
    <property type="match status" value="1"/>
</dbReference>
<keyword evidence="2" id="KW-0201">Cytochrome c-type biogenesis</keyword>
<evidence type="ECO:0000313" key="7">
    <source>
        <dbReference type="Proteomes" id="UP000646484"/>
    </source>
</evidence>
<dbReference type="Pfam" id="PF14289">
    <property type="entry name" value="DUF4369"/>
    <property type="match status" value="1"/>
</dbReference>
<dbReference type="EMBL" id="JACOOH010000003">
    <property type="protein sequence ID" value="MBC5621075.1"/>
    <property type="molecule type" value="Genomic_DNA"/>
</dbReference>
<reference evidence="6 7" key="1">
    <citation type="submission" date="2020-08" db="EMBL/GenBank/DDBJ databases">
        <title>Genome public.</title>
        <authorList>
            <person name="Liu C."/>
            <person name="Sun Q."/>
        </authorList>
    </citation>
    <scope>NUCLEOTIDE SEQUENCE [LARGE SCALE GENOMIC DNA]</scope>
    <source>
        <strain evidence="6 7">NSJ-56</strain>
    </source>
</reference>
<evidence type="ECO:0000256" key="3">
    <source>
        <dbReference type="ARBA" id="ARBA00023157"/>
    </source>
</evidence>
<gene>
    <name evidence="6" type="ORF">H8S64_08195</name>
</gene>
<dbReference type="InterPro" id="IPR013766">
    <property type="entry name" value="Thioredoxin_domain"/>
</dbReference>